<evidence type="ECO:0000256" key="1">
    <source>
        <dbReference type="ARBA" id="ARBA00001973"/>
    </source>
</evidence>
<organism evidence="15 16">
    <name type="scientific">Chironomus riparius</name>
    <dbReference type="NCBI Taxonomy" id="315576"/>
    <lineage>
        <taxon>Eukaryota</taxon>
        <taxon>Metazoa</taxon>
        <taxon>Ecdysozoa</taxon>
        <taxon>Arthropoda</taxon>
        <taxon>Hexapoda</taxon>
        <taxon>Insecta</taxon>
        <taxon>Pterygota</taxon>
        <taxon>Neoptera</taxon>
        <taxon>Endopterygota</taxon>
        <taxon>Diptera</taxon>
        <taxon>Nematocera</taxon>
        <taxon>Chironomoidea</taxon>
        <taxon>Chironomidae</taxon>
        <taxon>Chironominae</taxon>
        <taxon>Chironomus</taxon>
    </lineage>
</organism>
<evidence type="ECO:0000256" key="8">
    <source>
        <dbReference type="ARBA" id="ARBA00023008"/>
    </source>
</evidence>
<dbReference type="InterPro" id="IPR005018">
    <property type="entry name" value="DOMON_domain"/>
</dbReference>
<dbReference type="GO" id="GO:0030667">
    <property type="term" value="C:secretory granule membrane"/>
    <property type="evidence" value="ECO:0007669"/>
    <property type="project" value="TreeGrafter"/>
</dbReference>
<dbReference type="PROSITE" id="PS50836">
    <property type="entry name" value="DOMON"/>
    <property type="match status" value="1"/>
</dbReference>
<dbReference type="Pfam" id="PF01082">
    <property type="entry name" value="Cu2_monooxygen"/>
    <property type="match status" value="1"/>
</dbReference>
<keyword evidence="5" id="KW-0479">Metal-binding</keyword>
<dbReference type="InterPro" id="IPR014784">
    <property type="entry name" value="Cu2_ascorb_mOase-like_C"/>
</dbReference>
<dbReference type="Proteomes" id="UP001153620">
    <property type="component" value="Chromosome 2"/>
</dbReference>
<evidence type="ECO:0000256" key="11">
    <source>
        <dbReference type="ARBA" id="ARBA00023157"/>
    </source>
</evidence>
<sequence>MSKLKVSKFLASSMVLVCLAVICSGKIHRHHATNITPNQMHKVTLDPTEKVKLTWMVDWPEKNVFFQIKNGINEKYSWFALGFSRRGEFPLTDFCIFQRENDRIDTNIDAWASKDGREIIIDHQQDCISIARTSKDEIAFRRKFDTCDEDDFPFHEGTMYIYWMRGEELLELGDDRFPTPDLPESDFGMVHLQLLRADSISIPEKNVANVDIVVKDVVIPTYDTTYWCKIQKLSGSMKRRHIVEFEPLIRSQEGFVHHMEIFHCETDASVDIPLYEGNCDDLPDEARVCSRVMALWAMGATRFTYPKEAGLPFGGPDYNPYIRLEVHYNNPDLASGVVDNSGMRIKFVDKLRKYDAAVMELGLEYTDKMAIPPGQLAFPLSGYCIAECTKIALPQEGITVFGSQLHTHLRGVRVMTRHFRDGKELVELNRDDFYLQHFQEIRHLRRKPKVLPGDALVTTCFYDTRGYQNVTLGGFSFRDEMCVNYVHYYPATELELCKSSVSEKTLADYFEFMKKKDHQNIDIRKGRAACYQGIEWSLPHVNELFTMYTNEPLSMQCNRSDGHRFDGFEWEGAPVTEVPIQPPQPYTSCSRGGKTLQNSDDCDMFGMCIY</sequence>
<dbReference type="PRINTS" id="PR00767">
    <property type="entry name" value="DBMONOXGNASE"/>
</dbReference>
<keyword evidence="8" id="KW-0186">Copper</keyword>
<keyword evidence="7" id="KW-0560">Oxidoreductase</keyword>
<proteinExistence type="inferred from homology"/>
<gene>
    <name evidence="15" type="ORF">CHIRRI_LOCUS5450</name>
</gene>
<dbReference type="GO" id="GO:0006589">
    <property type="term" value="P:octopamine biosynthetic process"/>
    <property type="evidence" value="ECO:0007669"/>
    <property type="project" value="TreeGrafter"/>
</dbReference>
<comment type="subcellular location">
    <subcellularLocation>
        <location evidence="2">Membrane</location>
        <topology evidence="2">Single-pass membrane protein</topology>
    </subcellularLocation>
</comment>
<dbReference type="SUPFAM" id="SSF49742">
    <property type="entry name" value="PHM/PNGase F"/>
    <property type="match status" value="2"/>
</dbReference>
<reference evidence="15" key="1">
    <citation type="submission" date="2022-01" db="EMBL/GenBank/DDBJ databases">
        <authorList>
            <person name="King R."/>
        </authorList>
    </citation>
    <scope>NUCLEOTIDE SEQUENCE</scope>
</reference>
<dbReference type="OrthoDB" id="129121at2759"/>
<dbReference type="GO" id="GO:0042420">
    <property type="term" value="P:dopamine catabolic process"/>
    <property type="evidence" value="ECO:0007669"/>
    <property type="project" value="TreeGrafter"/>
</dbReference>
<dbReference type="InterPro" id="IPR020611">
    <property type="entry name" value="Cu2_ascorb_mOase_CS-1"/>
</dbReference>
<dbReference type="FunFam" id="2.60.120.230:FF:000001">
    <property type="entry name" value="Monooxygenase, DBH-like 1"/>
    <property type="match status" value="1"/>
</dbReference>
<keyword evidence="11" id="KW-1015">Disulfide bond</keyword>
<feature type="chain" id="PRO_5040121136" description="DOMON domain-containing protein" evidence="13">
    <location>
        <begin position="26"/>
        <end position="610"/>
    </location>
</feature>
<dbReference type="InterPro" id="IPR000945">
    <property type="entry name" value="DBH-like"/>
</dbReference>
<dbReference type="GO" id="GO:0042421">
    <property type="term" value="P:norepinephrine biosynthetic process"/>
    <property type="evidence" value="ECO:0007669"/>
    <property type="project" value="TreeGrafter"/>
</dbReference>
<dbReference type="InterPro" id="IPR024548">
    <property type="entry name" value="Cu2_monoox_C"/>
</dbReference>
<protein>
    <recommendedName>
        <fullName evidence="14">DOMON domain-containing protein</fullName>
    </recommendedName>
</protein>
<dbReference type="PANTHER" id="PTHR10157">
    <property type="entry name" value="DOPAMINE BETA HYDROXYLASE RELATED"/>
    <property type="match status" value="1"/>
</dbReference>
<evidence type="ECO:0000256" key="2">
    <source>
        <dbReference type="ARBA" id="ARBA00004167"/>
    </source>
</evidence>
<feature type="domain" description="DOMON" evidence="14">
    <location>
        <begin position="49"/>
        <end position="166"/>
    </location>
</feature>
<dbReference type="Pfam" id="PF03351">
    <property type="entry name" value="DOMON"/>
    <property type="match status" value="1"/>
</dbReference>
<dbReference type="Pfam" id="PF03712">
    <property type="entry name" value="Cu2_monoox_C"/>
    <property type="match status" value="1"/>
</dbReference>
<feature type="signal peptide" evidence="13">
    <location>
        <begin position="1"/>
        <end position="25"/>
    </location>
</feature>
<dbReference type="CDD" id="cd09631">
    <property type="entry name" value="DOMON_DOH"/>
    <property type="match status" value="1"/>
</dbReference>
<keyword evidence="10" id="KW-0472">Membrane</keyword>
<dbReference type="InterPro" id="IPR000323">
    <property type="entry name" value="Cu2_ascorb_mOase_N"/>
</dbReference>
<comment type="cofactor">
    <cofactor evidence="1">
        <name>Cu(2+)</name>
        <dbReference type="ChEBI" id="CHEBI:29036"/>
    </cofactor>
</comment>
<dbReference type="GO" id="GO:0005507">
    <property type="term" value="F:copper ion binding"/>
    <property type="evidence" value="ECO:0007669"/>
    <property type="project" value="InterPro"/>
</dbReference>
<evidence type="ECO:0000256" key="7">
    <source>
        <dbReference type="ARBA" id="ARBA00023002"/>
    </source>
</evidence>
<evidence type="ECO:0000256" key="4">
    <source>
        <dbReference type="ARBA" id="ARBA00022692"/>
    </source>
</evidence>
<dbReference type="AlphaFoldDB" id="A0A9N9WSK6"/>
<keyword evidence="4" id="KW-0812">Transmembrane</keyword>
<evidence type="ECO:0000256" key="9">
    <source>
        <dbReference type="ARBA" id="ARBA00023033"/>
    </source>
</evidence>
<evidence type="ECO:0000256" key="6">
    <source>
        <dbReference type="ARBA" id="ARBA00022989"/>
    </source>
</evidence>
<dbReference type="PROSITE" id="PS00084">
    <property type="entry name" value="CU2_MONOOXYGENASE_1"/>
    <property type="match status" value="1"/>
</dbReference>
<keyword evidence="16" id="KW-1185">Reference proteome</keyword>
<reference evidence="15" key="2">
    <citation type="submission" date="2022-10" db="EMBL/GenBank/DDBJ databases">
        <authorList>
            <consortium name="ENA_rothamsted_submissions"/>
            <consortium name="culmorum"/>
            <person name="King R."/>
        </authorList>
    </citation>
    <scope>NUCLEOTIDE SEQUENCE</scope>
</reference>
<dbReference type="InterPro" id="IPR008977">
    <property type="entry name" value="PHM/PNGase_F_dom_sf"/>
</dbReference>
<name>A0A9N9WSK6_9DIPT</name>
<dbReference type="SMART" id="SM00664">
    <property type="entry name" value="DoH"/>
    <property type="match status" value="1"/>
</dbReference>
<evidence type="ECO:0000256" key="10">
    <source>
        <dbReference type="ARBA" id="ARBA00023136"/>
    </source>
</evidence>
<dbReference type="GO" id="GO:0004500">
    <property type="term" value="F:dopamine beta-monooxygenase activity"/>
    <property type="evidence" value="ECO:0007669"/>
    <property type="project" value="InterPro"/>
</dbReference>
<keyword evidence="9" id="KW-0503">Monooxygenase</keyword>
<dbReference type="Gene3D" id="2.60.120.230">
    <property type="match status" value="1"/>
</dbReference>
<dbReference type="InterPro" id="IPR028460">
    <property type="entry name" value="Tbh/DBH"/>
</dbReference>
<keyword evidence="13" id="KW-0732">Signal</keyword>
<keyword evidence="6" id="KW-1133">Transmembrane helix</keyword>
<evidence type="ECO:0000313" key="15">
    <source>
        <dbReference type="EMBL" id="CAG9802543.1"/>
    </source>
</evidence>
<dbReference type="GO" id="GO:0005615">
    <property type="term" value="C:extracellular space"/>
    <property type="evidence" value="ECO:0007669"/>
    <property type="project" value="TreeGrafter"/>
</dbReference>
<comment type="similarity">
    <text evidence="3">Belongs to the copper type II ascorbate-dependent monooxygenase family.</text>
</comment>
<evidence type="ECO:0000313" key="16">
    <source>
        <dbReference type="Proteomes" id="UP001153620"/>
    </source>
</evidence>
<keyword evidence="12" id="KW-0325">Glycoprotein</keyword>
<dbReference type="EMBL" id="OU895878">
    <property type="protein sequence ID" value="CAG9802543.1"/>
    <property type="molecule type" value="Genomic_DNA"/>
</dbReference>
<evidence type="ECO:0000256" key="13">
    <source>
        <dbReference type="SAM" id="SignalP"/>
    </source>
</evidence>
<accession>A0A9N9WSK6</accession>
<dbReference type="InterPro" id="IPR045266">
    <property type="entry name" value="DOH_DOMON"/>
</dbReference>
<evidence type="ECO:0000256" key="12">
    <source>
        <dbReference type="ARBA" id="ARBA00023180"/>
    </source>
</evidence>
<dbReference type="Gene3D" id="2.60.120.310">
    <property type="entry name" value="Copper type II, ascorbate-dependent monooxygenase, N-terminal domain"/>
    <property type="match status" value="1"/>
</dbReference>
<evidence type="ECO:0000256" key="3">
    <source>
        <dbReference type="ARBA" id="ARBA00010676"/>
    </source>
</evidence>
<evidence type="ECO:0000256" key="5">
    <source>
        <dbReference type="ARBA" id="ARBA00022723"/>
    </source>
</evidence>
<evidence type="ECO:0000259" key="14">
    <source>
        <dbReference type="PROSITE" id="PS50836"/>
    </source>
</evidence>
<dbReference type="InterPro" id="IPR036939">
    <property type="entry name" value="Cu2_ascorb_mOase_N_sf"/>
</dbReference>
<dbReference type="PANTHER" id="PTHR10157:SF29">
    <property type="entry name" value="DOPAMINE BETA-HYDROXYLASE"/>
    <property type="match status" value="1"/>
</dbReference>